<sequence>MDESIQASIVNQQRSANIDAMVASSSVANQNWYPDFRASNHITPDVSNLSYAMEYTRPERIHVANGQVYKVDIVAGEQVEKVKGIDRMNQREVVILFSPKVIPPNRGLMEHVYEPDPNASSEPNVPPREGIQTPSKDSKKRLSRATSSKRAVKETIGWKAVKTTDSTFASDASRAQKTVMVEVALKAYYADTKAEDFDSEDND</sequence>
<reference evidence="2 3" key="1">
    <citation type="journal article" date="2022" name="Plant J.">
        <title>Strategies of tolerance reflected in two North American maple genomes.</title>
        <authorList>
            <person name="McEvoy S.L."/>
            <person name="Sezen U.U."/>
            <person name="Trouern-Trend A."/>
            <person name="McMahon S.M."/>
            <person name="Schaberg P.G."/>
            <person name="Yang J."/>
            <person name="Wegrzyn J.L."/>
            <person name="Swenson N.G."/>
        </authorList>
    </citation>
    <scope>NUCLEOTIDE SEQUENCE [LARGE SCALE GENOMIC DNA]</scope>
    <source>
        <strain evidence="2">91603</strain>
    </source>
</reference>
<name>A0AAD5JGC0_ACENE</name>
<keyword evidence="3" id="KW-1185">Reference proteome</keyword>
<protein>
    <submittedName>
        <fullName evidence="2">Uncharacterized protein</fullName>
    </submittedName>
</protein>
<gene>
    <name evidence="2" type="ORF">LWI28_026875</name>
</gene>
<proteinExistence type="predicted"/>
<evidence type="ECO:0000256" key="1">
    <source>
        <dbReference type="SAM" id="MobiDB-lite"/>
    </source>
</evidence>
<evidence type="ECO:0000313" key="2">
    <source>
        <dbReference type="EMBL" id="KAI9199073.1"/>
    </source>
</evidence>
<feature type="region of interest" description="Disordered" evidence="1">
    <location>
        <begin position="108"/>
        <end position="155"/>
    </location>
</feature>
<evidence type="ECO:0000313" key="3">
    <source>
        <dbReference type="Proteomes" id="UP001064489"/>
    </source>
</evidence>
<dbReference type="EMBL" id="JAJSOW010000002">
    <property type="protein sequence ID" value="KAI9199073.1"/>
    <property type="molecule type" value="Genomic_DNA"/>
</dbReference>
<dbReference type="AlphaFoldDB" id="A0AAD5JGC0"/>
<dbReference type="Proteomes" id="UP001064489">
    <property type="component" value="Chromosome 13"/>
</dbReference>
<accession>A0AAD5JGC0</accession>
<organism evidence="2 3">
    <name type="scientific">Acer negundo</name>
    <name type="common">Box elder</name>
    <dbReference type="NCBI Taxonomy" id="4023"/>
    <lineage>
        <taxon>Eukaryota</taxon>
        <taxon>Viridiplantae</taxon>
        <taxon>Streptophyta</taxon>
        <taxon>Embryophyta</taxon>
        <taxon>Tracheophyta</taxon>
        <taxon>Spermatophyta</taxon>
        <taxon>Magnoliopsida</taxon>
        <taxon>eudicotyledons</taxon>
        <taxon>Gunneridae</taxon>
        <taxon>Pentapetalae</taxon>
        <taxon>rosids</taxon>
        <taxon>malvids</taxon>
        <taxon>Sapindales</taxon>
        <taxon>Sapindaceae</taxon>
        <taxon>Hippocastanoideae</taxon>
        <taxon>Acereae</taxon>
        <taxon>Acer</taxon>
    </lineage>
</organism>
<comment type="caution">
    <text evidence="2">The sequence shown here is derived from an EMBL/GenBank/DDBJ whole genome shotgun (WGS) entry which is preliminary data.</text>
</comment>